<sequence>MPTLMHGSKSWVWQKKNVSRINAVQMRSLRSVCVECLGKIGVETVMLESGVVLKEDVNGETESWRSTNETNMSPCNACERDECMPRSENKPIIGRAGAPRAALQEKQKRLLIRTPPTLSENSLKRTSAPCPVRTALNRYLHTSGESKTKWRESLSDVSPSPRGRQVRPPGSRPPRRRIYGAILDWDKMTRGSDNLGNRHHVTRSLRPVRLYFNYHIGESV</sequence>
<evidence type="ECO:0000313" key="2">
    <source>
        <dbReference type="EMBL" id="GBP84486.1"/>
    </source>
</evidence>
<reference evidence="2 3" key="1">
    <citation type="journal article" date="2019" name="Commun. Biol.">
        <title>The bagworm genome reveals a unique fibroin gene that provides high tensile strength.</title>
        <authorList>
            <person name="Kono N."/>
            <person name="Nakamura H."/>
            <person name="Ohtoshi R."/>
            <person name="Tomita M."/>
            <person name="Numata K."/>
            <person name="Arakawa K."/>
        </authorList>
    </citation>
    <scope>NUCLEOTIDE SEQUENCE [LARGE SCALE GENOMIC DNA]</scope>
</reference>
<organism evidence="2 3">
    <name type="scientific">Eumeta variegata</name>
    <name type="common">Bagworm moth</name>
    <name type="synonym">Eumeta japonica</name>
    <dbReference type="NCBI Taxonomy" id="151549"/>
    <lineage>
        <taxon>Eukaryota</taxon>
        <taxon>Metazoa</taxon>
        <taxon>Ecdysozoa</taxon>
        <taxon>Arthropoda</taxon>
        <taxon>Hexapoda</taxon>
        <taxon>Insecta</taxon>
        <taxon>Pterygota</taxon>
        <taxon>Neoptera</taxon>
        <taxon>Endopterygota</taxon>
        <taxon>Lepidoptera</taxon>
        <taxon>Glossata</taxon>
        <taxon>Ditrysia</taxon>
        <taxon>Tineoidea</taxon>
        <taxon>Psychidae</taxon>
        <taxon>Oiketicinae</taxon>
        <taxon>Eumeta</taxon>
    </lineage>
</organism>
<evidence type="ECO:0000256" key="1">
    <source>
        <dbReference type="SAM" id="MobiDB-lite"/>
    </source>
</evidence>
<feature type="compositionally biased region" description="Basic and acidic residues" evidence="1">
    <location>
        <begin position="144"/>
        <end position="154"/>
    </location>
</feature>
<dbReference type="OrthoDB" id="425681at2759"/>
<dbReference type="EMBL" id="BGZK01001681">
    <property type="protein sequence ID" value="GBP84486.1"/>
    <property type="molecule type" value="Genomic_DNA"/>
</dbReference>
<keyword evidence="3" id="KW-1185">Reference proteome</keyword>
<dbReference type="Proteomes" id="UP000299102">
    <property type="component" value="Unassembled WGS sequence"/>
</dbReference>
<name>A0A4C1Z7B6_EUMVA</name>
<proteinExistence type="predicted"/>
<feature type="compositionally biased region" description="Low complexity" evidence="1">
    <location>
        <begin position="157"/>
        <end position="169"/>
    </location>
</feature>
<gene>
    <name evidence="2" type="ORF">EVAR_100753_1</name>
</gene>
<protein>
    <submittedName>
        <fullName evidence="2">Uncharacterized protein</fullName>
    </submittedName>
</protein>
<feature type="region of interest" description="Disordered" evidence="1">
    <location>
        <begin position="142"/>
        <end position="176"/>
    </location>
</feature>
<comment type="caution">
    <text evidence="2">The sequence shown here is derived from an EMBL/GenBank/DDBJ whole genome shotgun (WGS) entry which is preliminary data.</text>
</comment>
<evidence type="ECO:0000313" key="3">
    <source>
        <dbReference type="Proteomes" id="UP000299102"/>
    </source>
</evidence>
<accession>A0A4C1Z7B6</accession>
<dbReference type="AlphaFoldDB" id="A0A4C1Z7B6"/>